<reference evidence="1 2" key="1">
    <citation type="submission" date="2020-08" db="EMBL/GenBank/DDBJ databases">
        <title>Genomic Encyclopedia of Type Strains, Phase IV (KMG-IV): sequencing the most valuable type-strain genomes for metagenomic binning, comparative biology and taxonomic classification.</title>
        <authorList>
            <person name="Goeker M."/>
        </authorList>
    </citation>
    <scope>NUCLEOTIDE SEQUENCE [LARGE SCALE GENOMIC DNA]</scope>
    <source>
        <strain evidence="1 2">DSM 5391</strain>
    </source>
</reference>
<dbReference type="Proteomes" id="UP000531594">
    <property type="component" value="Unassembled WGS sequence"/>
</dbReference>
<evidence type="ECO:0000313" key="1">
    <source>
        <dbReference type="EMBL" id="MBB6447053.1"/>
    </source>
</evidence>
<evidence type="ECO:0000313" key="2">
    <source>
        <dbReference type="Proteomes" id="UP000531594"/>
    </source>
</evidence>
<proteinExistence type="predicted"/>
<accession>A0A7X0HUG7</accession>
<dbReference type="RefSeq" id="WP_184528608.1">
    <property type="nucleotide sequence ID" value="NZ_JACHGK010000016.1"/>
</dbReference>
<dbReference type="AlphaFoldDB" id="A0A7X0HUG7"/>
<sequence length="46" mass="5538">MDTQAKWYFEDLNNLTKKQADVIEQLHRLMIEKEKHTIPLIPTNRS</sequence>
<gene>
    <name evidence="1" type="ORF">HNR53_003730</name>
</gene>
<protein>
    <submittedName>
        <fullName evidence="1">Uncharacterized protein</fullName>
    </submittedName>
</protein>
<comment type="caution">
    <text evidence="1">The sequence shown here is derived from an EMBL/GenBank/DDBJ whole genome shotgun (WGS) entry which is preliminary data.</text>
</comment>
<keyword evidence="2" id="KW-1185">Reference proteome</keyword>
<organism evidence="1 2">
    <name type="scientific">Bacillus benzoevorans</name>
    <dbReference type="NCBI Taxonomy" id="1456"/>
    <lineage>
        <taxon>Bacteria</taxon>
        <taxon>Bacillati</taxon>
        <taxon>Bacillota</taxon>
        <taxon>Bacilli</taxon>
        <taxon>Bacillales</taxon>
        <taxon>Bacillaceae</taxon>
        <taxon>Bacillus</taxon>
    </lineage>
</organism>
<name>A0A7X0HUG7_9BACI</name>
<dbReference type="EMBL" id="JACHGK010000016">
    <property type="protein sequence ID" value="MBB6447053.1"/>
    <property type="molecule type" value="Genomic_DNA"/>
</dbReference>